<dbReference type="InterPro" id="IPR018673">
    <property type="entry name" value="DUF2141"/>
</dbReference>
<dbReference type="EMBL" id="BMGJ01000014">
    <property type="protein sequence ID" value="GGD73235.1"/>
    <property type="molecule type" value="Genomic_DNA"/>
</dbReference>
<protein>
    <recommendedName>
        <fullName evidence="4">DUF2141 domain-containing protein</fullName>
    </recommendedName>
</protein>
<comment type="caution">
    <text evidence="2">The sequence shown here is derived from an EMBL/GenBank/DDBJ whole genome shotgun (WGS) entry which is preliminary data.</text>
</comment>
<evidence type="ECO:0000256" key="1">
    <source>
        <dbReference type="SAM" id="SignalP"/>
    </source>
</evidence>
<keyword evidence="3" id="KW-1185">Reference proteome</keyword>
<evidence type="ECO:0000313" key="3">
    <source>
        <dbReference type="Proteomes" id="UP000614272"/>
    </source>
</evidence>
<dbReference type="RefSeq" id="WP_180237232.1">
    <property type="nucleotide sequence ID" value="NZ_BMGJ01000014.1"/>
</dbReference>
<keyword evidence="1" id="KW-0732">Signal</keyword>
<dbReference type="Pfam" id="PF09912">
    <property type="entry name" value="DUF2141"/>
    <property type="match status" value="1"/>
</dbReference>
<proteinExistence type="predicted"/>
<evidence type="ECO:0008006" key="4">
    <source>
        <dbReference type="Google" id="ProtNLM"/>
    </source>
</evidence>
<organism evidence="2 3">
    <name type="scientific">Lacimicrobium alkaliphilum</name>
    <dbReference type="NCBI Taxonomy" id="1526571"/>
    <lineage>
        <taxon>Bacteria</taxon>
        <taxon>Pseudomonadati</taxon>
        <taxon>Pseudomonadota</taxon>
        <taxon>Gammaproteobacteria</taxon>
        <taxon>Alteromonadales</taxon>
        <taxon>Alteromonadaceae</taxon>
        <taxon>Lacimicrobium</taxon>
    </lineage>
</organism>
<gene>
    <name evidence="2" type="ORF">GCM10011357_30370</name>
</gene>
<sequence length="139" mass="15286">MRTFKTLVLISALQMCSAVYAGNINVNIDNLIANEGKIYASLCQQNNFMNGRCHFEIVRKVQHSQQKLTFNDVGDGTYAISVFYDKNDNGELDTSLFGIPKEPTGVSNNVAAKNGPPQFQEASFEVTAGESVQIQISVF</sequence>
<reference evidence="3" key="1">
    <citation type="journal article" date="2019" name="Int. J. Syst. Evol. Microbiol.">
        <title>The Global Catalogue of Microorganisms (GCM) 10K type strain sequencing project: providing services to taxonomists for standard genome sequencing and annotation.</title>
        <authorList>
            <consortium name="The Broad Institute Genomics Platform"/>
            <consortium name="The Broad Institute Genome Sequencing Center for Infectious Disease"/>
            <person name="Wu L."/>
            <person name="Ma J."/>
        </authorList>
    </citation>
    <scope>NUCLEOTIDE SEQUENCE [LARGE SCALE GENOMIC DNA]</scope>
    <source>
        <strain evidence="3">CGMCC 1.12923</strain>
    </source>
</reference>
<evidence type="ECO:0000313" key="2">
    <source>
        <dbReference type="EMBL" id="GGD73235.1"/>
    </source>
</evidence>
<feature type="chain" id="PRO_5045668155" description="DUF2141 domain-containing protein" evidence="1">
    <location>
        <begin position="22"/>
        <end position="139"/>
    </location>
</feature>
<dbReference type="Proteomes" id="UP000614272">
    <property type="component" value="Unassembled WGS sequence"/>
</dbReference>
<name>A0ABQ1RK34_9ALTE</name>
<feature type="signal peptide" evidence="1">
    <location>
        <begin position="1"/>
        <end position="21"/>
    </location>
</feature>
<accession>A0ABQ1RK34</accession>